<dbReference type="Pfam" id="PF05712">
    <property type="entry name" value="MRG"/>
    <property type="match status" value="1"/>
</dbReference>
<dbReference type="Gene3D" id="1.10.274.30">
    <property type="entry name" value="MRG domain"/>
    <property type="match status" value="1"/>
</dbReference>
<keyword evidence="4" id="KW-0156">Chromatin regulator</keyword>
<evidence type="ECO:0000313" key="10">
    <source>
        <dbReference type="EMBL" id="KAJ3179343.1"/>
    </source>
</evidence>
<evidence type="ECO:0000256" key="1">
    <source>
        <dbReference type="ARBA" id="ARBA00004123"/>
    </source>
</evidence>
<dbReference type="EMBL" id="JADGJQ010000021">
    <property type="protein sequence ID" value="KAJ3179343.1"/>
    <property type="molecule type" value="Genomic_DNA"/>
</dbReference>
<dbReference type="InterPro" id="IPR016197">
    <property type="entry name" value="Chromo-like_dom_sf"/>
</dbReference>
<accession>A0AAD5TKQ4</accession>
<evidence type="ECO:0000256" key="3">
    <source>
        <dbReference type="ARBA" id="ARBA00018505"/>
    </source>
</evidence>
<dbReference type="PANTHER" id="PTHR10880">
    <property type="entry name" value="MORTALITY FACTOR 4-LIKE PROTEIN"/>
    <property type="match status" value="1"/>
</dbReference>
<keyword evidence="5" id="KW-0805">Transcription regulation</keyword>
<dbReference type="GO" id="GO:0035267">
    <property type="term" value="C:NuA4 histone acetyltransferase complex"/>
    <property type="evidence" value="ECO:0007669"/>
    <property type="project" value="TreeGrafter"/>
</dbReference>
<dbReference type="InterPro" id="IPR053820">
    <property type="entry name" value="MSL3_chromo-like"/>
</dbReference>
<sequence length="298" mass="34429">MSDDLTFDVSEKVLCFHGPLLYEARIIDREVREAQGTNEAGPYYKVHYQGWKRTWDEWVPETRILKFTDDNLQKQQDLRASLNIKAKEKKAAEKDEAGGASGDKKGRKRPRDDAADKEQEFLVRPEIKLAMPESLKAQLVEDWENVTKNHRLVRVPRDVTVADILARYKESTKDAKGKRAAKDTDLLQEVLDGIQTYFDRSLANLLLYRFERQQYVEIKKKYPKTGLSEVYGAEHLLRLFVQFPSLIAHTNMESEAVGLLKDHLTKILEFMQAKKSELFLAEYDNVNPSYMKQMAANG</sequence>
<dbReference type="Gene3D" id="2.30.30.140">
    <property type="match status" value="1"/>
</dbReference>
<dbReference type="InterPro" id="IPR026541">
    <property type="entry name" value="MRG_dom"/>
</dbReference>
<dbReference type="PIRSF" id="PIRSF038133">
    <property type="entry name" value="HAT_Nua4_EAF3/MRG15"/>
    <property type="match status" value="1"/>
</dbReference>
<evidence type="ECO:0000313" key="11">
    <source>
        <dbReference type="Proteomes" id="UP001212152"/>
    </source>
</evidence>
<protein>
    <recommendedName>
        <fullName evidence="3">Chromatin modification-related protein EAF3</fullName>
    </recommendedName>
</protein>
<dbReference type="InterPro" id="IPR038217">
    <property type="entry name" value="MRG_C_sf"/>
</dbReference>
<reference evidence="10" key="1">
    <citation type="submission" date="2020-05" db="EMBL/GenBank/DDBJ databases">
        <title>Phylogenomic resolution of chytrid fungi.</title>
        <authorList>
            <person name="Stajich J.E."/>
            <person name="Amses K."/>
            <person name="Simmons R."/>
            <person name="Seto K."/>
            <person name="Myers J."/>
            <person name="Bonds A."/>
            <person name="Quandt C.A."/>
            <person name="Barry K."/>
            <person name="Liu P."/>
            <person name="Grigoriev I."/>
            <person name="Longcore J.E."/>
            <person name="James T.Y."/>
        </authorList>
    </citation>
    <scope>NUCLEOTIDE SEQUENCE</scope>
    <source>
        <strain evidence="10">JEL0379</strain>
    </source>
</reference>
<dbReference type="AlphaFoldDB" id="A0AAD5TKQ4"/>
<dbReference type="InterPro" id="IPR000953">
    <property type="entry name" value="Chromo/chromo_shadow_dom"/>
</dbReference>
<dbReference type="InterPro" id="IPR008676">
    <property type="entry name" value="MRG"/>
</dbReference>
<dbReference type="CDD" id="cd18983">
    <property type="entry name" value="CBD_MSL3_like"/>
    <property type="match status" value="1"/>
</dbReference>
<organism evidence="10 11">
    <name type="scientific">Geranomyces variabilis</name>
    <dbReference type="NCBI Taxonomy" id="109894"/>
    <lineage>
        <taxon>Eukaryota</taxon>
        <taxon>Fungi</taxon>
        <taxon>Fungi incertae sedis</taxon>
        <taxon>Chytridiomycota</taxon>
        <taxon>Chytridiomycota incertae sedis</taxon>
        <taxon>Chytridiomycetes</taxon>
        <taxon>Spizellomycetales</taxon>
        <taxon>Powellomycetaceae</taxon>
        <taxon>Geranomyces</taxon>
    </lineage>
</organism>
<dbReference type="GO" id="GO:0006355">
    <property type="term" value="P:regulation of DNA-templated transcription"/>
    <property type="evidence" value="ECO:0007669"/>
    <property type="project" value="InterPro"/>
</dbReference>
<feature type="domain" description="Chromo" evidence="9">
    <location>
        <begin position="21"/>
        <end position="80"/>
    </location>
</feature>
<evidence type="ECO:0000256" key="2">
    <source>
        <dbReference type="ARBA" id="ARBA00009093"/>
    </source>
</evidence>
<evidence type="ECO:0000259" key="9">
    <source>
        <dbReference type="SMART" id="SM00298"/>
    </source>
</evidence>
<dbReference type="PANTHER" id="PTHR10880:SF15">
    <property type="entry name" value="MSL COMPLEX SUBUNIT 3"/>
    <property type="match status" value="1"/>
</dbReference>
<comment type="caution">
    <text evidence="10">The sequence shown here is derived from an EMBL/GenBank/DDBJ whole genome shotgun (WGS) entry which is preliminary data.</text>
</comment>
<feature type="region of interest" description="Disordered" evidence="8">
    <location>
        <begin position="85"/>
        <end position="117"/>
    </location>
</feature>
<dbReference type="GO" id="GO:0032221">
    <property type="term" value="C:Rpd3S complex"/>
    <property type="evidence" value="ECO:0007669"/>
    <property type="project" value="TreeGrafter"/>
</dbReference>
<gene>
    <name evidence="10" type="primary">EAF3</name>
    <name evidence="10" type="ORF">HDU87_002952</name>
</gene>
<dbReference type="GO" id="GO:0006325">
    <property type="term" value="P:chromatin organization"/>
    <property type="evidence" value="ECO:0007669"/>
    <property type="project" value="UniProtKB-KW"/>
</dbReference>
<evidence type="ECO:0000256" key="5">
    <source>
        <dbReference type="ARBA" id="ARBA00023015"/>
    </source>
</evidence>
<keyword evidence="11" id="KW-1185">Reference proteome</keyword>
<dbReference type="SMART" id="SM00298">
    <property type="entry name" value="CHROMO"/>
    <property type="match status" value="1"/>
</dbReference>
<dbReference type="Proteomes" id="UP001212152">
    <property type="component" value="Unassembled WGS sequence"/>
</dbReference>
<dbReference type="SUPFAM" id="SSF54160">
    <property type="entry name" value="Chromo domain-like"/>
    <property type="match status" value="1"/>
</dbReference>
<evidence type="ECO:0000256" key="8">
    <source>
        <dbReference type="SAM" id="MobiDB-lite"/>
    </source>
</evidence>
<comment type="similarity">
    <text evidence="2">Belongs to the MRG family.</text>
</comment>
<comment type="subcellular location">
    <subcellularLocation>
        <location evidence="1">Nucleus</location>
    </subcellularLocation>
</comment>
<dbReference type="PROSITE" id="PS51640">
    <property type="entry name" value="MRG"/>
    <property type="match status" value="1"/>
</dbReference>
<dbReference type="Pfam" id="PF22732">
    <property type="entry name" value="MSL3_chromo-like"/>
    <property type="match status" value="1"/>
</dbReference>
<proteinExistence type="inferred from homology"/>
<keyword evidence="7" id="KW-0539">Nucleus</keyword>
<evidence type="ECO:0000256" key="7">
    <source>
        <dbReference type="ARBA" id="ARBA00023242"/>
    </source>
</evidence>
<evidence type="ECO:0000256" key="4">
    <source>
        <dbReference type="ARBA" id="ARBA00022853"/>
    </source>
</evidence>
<keyword evidence="6" id="KW-0804">Transcription</keyword>
<name>A0AAD5TKQ4_9FUNG</name>
<evidence type="ECO:0000256" key="6">
    <source>
        <dbReference type="ARBA" id="ARBA00023163"/>
    </source>
</evidence>
<feature type="compositionally biased region" description="Basic and acidic residues" evidence="8">
    <location>
        <begin position="85"/>
        <end position="97"/>
    </location>
</feature>